<dbReference type="EMBL" id="HAEJ01017926">
    <property type="protein sequence ID" value="SBS58383.1"/>
    <property type="molecule type" value="Transcribed_RNA"/>
</dbReference>
<accession>A0A1A8VGT4</accession>
<evidence type="ECO:0000256" key="1">
    <source>
        <dbReference type="SAM" id="MobiDB-lite"/>
    </source>
</evidence>
<proteinExistence type="predicted"/>
<reference evidence="2" key="2">
    <citation type="submission" date="2016-06" db="EMBL/GenBank/DDBJ databases">
        <title>The genome of a short-lived fish provides insights into sex chromosome evolution and the genetic control of aging.</title>
        <authorList>
            <person name="Reichwald K."/>
            <person name="Felder M."/>
            <person name="Petzold A."/>
            <person name="Koch P."/>
            <person name="Groth M."/>
            <person name="Platzer M."/>
        </authorList>
    </citation>
    <scope>NUCLEOTIDE SEQUENCE</scope>
    <source>
        <tissue evidence="2">Brain</tissue>
    </source>
</reference>
<protein>
    <submittedName>
        <fullName evidence="2">Piccolo (Presynaptic cytomatrix protein) b</fullName>
    </submittedName>
</protein>
<feature type="region of interest" description="Disordered" evidence="1">
    <location>
        <begin position="1"/>
        <end position="80"/>
    </location>
</feature>
<feature type="non-terminal residue" evidence="2">
    <location>
        <position position="1"/>
    </location>
</feature>
<organism evidence="2">
    <name type="scientific">Nothobranchius furzeri</name>
    <name type="common">Turquoise killifish</name>
    <dbReference type="NCBI Taxonomy" id="105023"/>
    <lineage>
        <taxon>Eukaryota</taxon>
        <taxon>Metazoa</taxon>
        <taxon>Chordata</taxon>
        <taxon>Craniata</taxon>
        <taxon>Vertebrata</taxon>
        <taxon>Euteleostomi</taxon>
        <taxon>Actinopterygii</taxon>
        <taxon>Neopterygii</taxon>
        <taxon>Teleostei</taxon>
        <taxon>Neoteleostei</taxon>
        <taxon>Acanthomorphata</taxon>
        <taxon>Ovalentaria</taxon>
        <taxon>Atherinomorphae</taxon>
        <taxon>Cyprinodontiformes</taxon>
        <taxon>Nothobranchiidae</taxon>
        <taxon>Nothobranchius</taxon>
    </lineage>
</organism>
<sequence length="80" mass="8476">IHETSAAPKEAVAVVSSTMKEEKPGLPPVKDAPMPPAPQSKETEPVIPNLEKTTPAQGGTTTPSKATTEKKEEKVEEIKT</sequence>
<reference evidence="2" key="1">
    <citation type="submission" date="2016-05" db="EMBL/GenBank/DDBJ databases">
        <authorList>
            <person name="Lavstsen T."/>
            <person name="Jespersen J.S."/>
        </authorList>
    </citation>
    <scope>NUCLEOTIDE SEQUENCE</scope>
    <source>
        <tissue evidence="2">Brain</tissue>
    </source>
</reference>
<evidence type="ECO:0000313" key="2">
    <source>
        <dbReference type="EMBL" id="SBS58383.1"/>
    </source>
</evidence>
<feature type="compositionally biased region" description="Basic and acidic residues" evidence="1">
    <location>
        <begin position="67"/>
        <end position="80"/>
    </location>
</feature>
<dbReference type="AlphaFoldDB" id="A0A1A8VGT4"/>
<gene>
    <name evidence="2" type="primary">PCLOB</name>
</gene>
<feature type="non-terminal residue" evidence="2">
    <location>
        <position position="80"/>
    </location>
</feature>
<name>A0A1A8VGT4_NOTFU</name>